<dbReference type="EMBL" id="FUHW01000044">
    <property type="protein sequence ID" value="SJM71710.1"/>
    <property type="molecule type" value="Genomic_DNA"/>
</dbReference>
<dbReference type="InterPro" id="IPR046540">
    <property type="entry name" value="DMFA2_C"/>
</dbReference>
<dbReference type="InterPro" id="IPR014755">
    <property type="entry name" value="Cu-Rt/internalin_Ig-like"/>
</dbReference>
<dbReference type="Pfam" id="PF20254">
    <property type="entry name" value="DMFA2_C"/>
    <property type="match status" value="1"/>
</dbReference>
<dbReference type="SUPFAM" id="SSF81296">
    <property type="entry name" value="E set domains"/>
    <property type="match status" value="1"/>
</dbReference>
<dbReference type="Pfam" id="PF13205">
    <property type="entry name" value="Big_5"/>
    <property type="match status" value="2"/>
</dbReference>
<dbReference type="RefSeq" id="WP_087000560.1">
    <property type="nucleotide sequence ID" value="NZ_FUHW01000044.1"/>
</dbReference>
<dbReference type="Pfam" id="PF13313">
    <property type="entry name" value="DUF4082"/>
    <property type="match status" value="4"/>
</dbReference>
<feature type="compositionally biased region" description="Low complexity" evidence="2">
    <location>
        <begin position="1324"/>
        <end position="1368"/>
    </location>
</feature>
<dbReference type="InterPro" id="IPR014756">
    <property type="entry name" value="Ig_E-set"/>
</dbReference>
<dbReference type="Gene3D" id="2.60.40.1220">
    <property type="match status" value="1"/>
</dbReference>
<sequence length="1531" mass="162166">MANGRGQAVSGRRPTWWKRRVEIVALSIAVLFVPGVVPVSAAADPCAPDQNKIVCENSKPGTPWQEWEIDGAGDSSIQGFATDISVNVGKTIEFKIDTDASDYTIDIYRTGWYQGLGARKIASVSPSASLPQNQPECLSDVSTELTDCGTWAVSASWAVPADAVSGVYLAKLTRKDNGDDSHITFIVRDESSHSDVLFQTSDPTWHAYNTYGGSDFYSGGDNGRAYKISYNRPFATRAGIEARDFYFGAEYPMVRFLERNGYDVSYFSGVDTDRLGSLLTNHQTFLSVGHDEYWSGGQRKNVEAARDAGVNLQFLSGNEVYWRTRYEPSSTGGNDYRTLTSYKETWSNSKIDPSDEWTGTWRDPRFASTDDGAGLPENGLTGTAYVVNNGDLPVTVNDEEGKLRLWRNTSLSALPPGTKQKLAPHTVGYESDEPLENGFRPPGLINLSTTTGEVSEYLQDFGNVVAAGETTHHVTLYKASSGALVFSAGSIQWTWGLDEWHDGDGAPADAQMQQAEVNLLADMGAQPQTLMDGLATSSASTDKTAPTVNVTSAPEGVVKNGDEITVSGTASDAGGRVAGVEYSTDGGTSWRAAQGTTAWTFNTIQHGVGNEELLVRGIDDSANYPPEAAAIPLNVKGPYTVFGNAKPESIDSGDGSSTELGLRFSPTADGYISGVRFYKSKANTGTHTGTLWSLTGEALATADFQDETNEGWQSLAFDTPVAVTAGTEYIVSYSAPKGHYSADLQYFAYRGTDAAPLKVEGGFNAPSAGVYKTDPGFPVSSYEKTNYFVDPVFETTADIPLSAGVQEPADTAVSVPTTAPIGVTLSKPVVPSSVIIKMLDADEKAVSGQTTYDPETRRATFNPTSEMNEGTTYSVSVMAEDSAGNAVEEGANWSFRTVLPTTDPTVCPCGLFSDSTAPTIPVIKDGTPVTLGTRFSADVDGKLTGLEFYRSPGETGPHQGWLYSTTGTVLGTVTFKDDSVSGWQYAKFDTPVDVSAGTEYVAAYRSNGTYAATPGAFSNDTTSGPLRTSFAAGHYGYDTGFPGSQVTSSYLVDVRFVQDAPPISVSSRSPEAGANDVDPTADIKATFTEALKTGASLAVSTSVGDVDGSTKVSANGKTLTFTADAPLPSGTVVTVTPTDISGVETGEAQINAWSFRTTGTGAALESFQENEEPTQLDPQDGSAVELGMRMKATQDVELHAVRYYKGPMASGKHTGTVWDESGTKLATVTFSSETSSGWQTAYLDQPVEIAANEVFTVSYHAPTGGYVFSPSAFSHGQSKGSLSLVGSNGVFVYGSGSALPTDSWNDTNYFVDVLYSVPDLLTESPGSSPTAAPTSATATPDPSPSASPTASTSPTPSPSPSGSSTQAPEFPAGVSWLMDHTANPSDVAYSDESRSVELGLEFTTSEAITVYGVGFDKSTDGGEPLPGYLYDDAGVLMGTATFTGHTGSGWQEVTFDEPIPLGPGTYTVSYFTPHGGYAWAENTDFAKIKSGPVSATSTNGRYRYSDKGGNKPVSTYRSSNYFVDVAFTIGN</sequence>
<accession>A0A1R4GTU7</accession>
<feature type="domain" description="DUF4082" evidence="4">
    <location>
        <begin position="916"/>
        <end position="1051"/>
    </location>
</feature>
<feature type="domain" description="SbsA Ig-like" evidence="3">
    <location>
        <begin position="805"/>
        <end position="897"/>
    </location>
</feature>
<feature type="region of interest" description="Disordered" evidence="2">
    <location>
        <begin position="1323"/>
        <end position="1370"/>
    </location>
</feature>
<organism evidence="6 7">
    <name type="scientific">Arthrobacter rhombi</name>
    <dbReference type="NCBI Taxonomy" id="71253"/>
    <lineage>
        <taxon>Bacteria</taxon>
        <taxon>Bacillati</taxon>
        <taxon>Actinomycetota</taxon>
        <taxon>Actinomycetes</taxon>
        <taxon>Micrococcales</taxon>
        <taxon>Micrococcaceae</taxon>
        <taxon>Arthrobacter</taxon>
    </lineage>
</organism>
<dbReference type="Pfam" id="PF17957">
    <property type="entry name" value="Big_7"/>
    <property type="match status" value="1"/>
</dbReference>
<feature type="domain" description="SbsA Ig-like" evidence="3">
    <location>
        <begin position="1061"/>
        <end position="1157"/>
    </location>
</feature>
<keyword evidence="7" id="KW-1185">Reference proteome</keyword>
<protein>
    <recommendedName>
        <fullName evidence="8">DUF4082 domain-containing protein</fullName>
    </recommendedName>
</protein>
<evidence type="ECO:0000313" key="6">
    <source>
        <dbReference type="EMBL" id="SJM71710.1"/>
    </source>
</evidence>
<feature type="region of interest" description="Disordered" evidence="2">
    <location>
        <begin position="847"/>
        <end position="868"/>
    </location>
</feature>
<feature type="domain" description="DUF4082" evidence="4">
    <location>
        <begin position="1171"/>
        <end position="1311"/>
    </location>
</feature>
<dbReference type="Gene3D" id="2.60.40.650">
    <property type="match status" value="1"/>
</dbReference>
<dbReference type="Proteomes" id="UP000195913">
    <property type="component" value="Unassembled WGS sequence"/>
</dbReference>
<evidence type="ECO:0000256" key="2">
    <source>
        <dbReference type="SAM" id="MobiDB-lite"/>
    </source>
</evidence>
<keyword evidence="1" id="KW-0732">Signal</keyword>
<gene>
    <name evidence="6" type="ORF">FM101_13740</name>
</gene>
<evidence type="ECO:0000256" key="1">
    <source>
        <dbReference type="ARBA" id="ARBA00022729"/>
    </source>
</evidence>
<dbReference type="InterPro" id="IPR032812">
    <property type="entry name" value="SbsA_Ig"/>
</dbReference>
<proteinExistence type="predicted"/>
<evidence type="ECO:0000259" key="4">
    <source>
        <dbReference type="Pfam" id="PF13313"/>
    </source>
</evidence>
<name>A0A1R4GTU7_9MICC</name>
<evidence type="ECO:0000259" key="3">
    <source>
        <dbReference type="Pfam" id="PF13205"/>
    </source>
</evidence>
<reference evidence="6 7" key="1">
    <citation type="submission" date="2017-02" db="EMBL/GenBank/DDBJ databases">
        <authorList>
            <person name="Peterson S.W."/>
        </authorList>
    </citation>
    <scope>NUCLEOTIDE SEQUENCE [LARGE SCALE GENOMIC DNA]</scope>
    <source>
        <strain evidence="6 7">B Ar 00.02</strain>
    </source>
</reference>
<dbReference type="InterPro" id="IPR025141">
    <property type="entry name" value="DUF4082"/>
</dbReference>
<feature type="domain" description="N,N-dimethylformamidase beta subunit-like C-terminal" evidence="5">
    <location>
        <begin position="104"/>
        <end position="498"/>
    </location>
</feature>
<evidence type="ECO:0000259" key="5">
    <source>
        <dbReference type="Pfam" id="PF20254"/>
    </source>
</evidence>
<feature type="domain" description="DUF4082" evidence="4">
    <location>
        <begin position="645"/>
        <end position="789"/>
    </location>
</feature>
<evidence type="ECO:0008006" key="8">
    <source>
        <dbReference type="Google" id="ProtNLM"/>
    </source>
</evidence>
<feature type="domain" description="DUF4082" evidence="4">
    <location>
        <begin position="1384"/>
        <end position="1523"/>
    </location>
</feature>
<evidence type="ECO:0000313" key="7">
    <source>
        <dbReference type="Proteomes" id="UP000195913"/>
    </source>
</evidence>